<feature type="region of interest" description="Disordered" evidence="1">
    <location>
        <begin position="1"/>
        <end position="26"/>
    </location>
</feature>
<dbReference type="EMBL" id="CSBK01001895">
    <property type="protein sequence ID" value="COZ27332.1"/>
    <property type="molecule type" value="Genomic_DNA"/>
</dbReference>
<name>A0A916LDW8_MYCTX</name>
<protein>
    <submittedName>
        <fullName evidence="2">Uncharacterized protein</fullName>
    </submittedName>
</protein>
<sequence>MNAISRSSAPPSSGTSTGSLKPATLRSSGLMSFRASSRTYSANESAAFSSLPTATA</sequence>
<accession>A0A916LDW8</accession>
<proteinExistence type="predicted"/>
<comment type="caution">
    <text evidence="2">The sequence shown here is derived from an EMBL/GenBank/DDBJ whole genome shotgun (WGS) entry which is preliminary data.</text>
</comment>
<dbReference type="Proteomes" id="UP000039021">
    <property type="component" value="Unassembled WGS sequence"/>
</dbReference>
<feature type="compositionally biased region" description="Low complexity" evidence="1">
    <location>
        <begin position="1"/>
        <end position="19"/>
    </location>
</feature>
<evidence type="ECO:0000256" key="1">
    <source>
        <dbReference type="SAM" id="MobiDB-lite"/>
    </source>
</evidence>
<evidence type="ECO:0000313" key="2">
    <source>
        <dbReference type="EMBL" id="COZ27332.1"/>
    </source>
</evidence>
<evidence type="ECO:0000313" key="3">
    <source>
        <dbReference type="Proteomes" id="UP000039021"/>
    </source>
</evidence>
<organism evidence="2 3">
    <name type="scientific">Mycobacterium tuberculosis</name>
    <dbReference type="NCBI Taxonomy" id="1773"/>
    <lineage>
        <taxon>Bacteria</taxon>
        <taxon>Bacillati</taxon>
        <taxon>Actinomycetota</taxon>
        <taxon>Actinomycetes</taxon>
        <taxon>Mycobacteriales</taxon>
        <taxon>Mycobacteriaceae</taxon>
        <taxon>Mycobacterium</taxon>
        <taxon>Mycobacterium tuberculosis complex</taxon>
    </lineage>
</organism>
<reference evidence="3" key="1">
    <citation type="submission" date="2015-03" db="EMBL/GenBank/DDBJ databases">
        <authorList>
            <consortium name="Pathogen Informatics"/>
        </authorList>
    </citation>
    <scope>NUCLEOTIDE SEQUENCE [LARGE SCALE GENOMIC DNA]</scope>
    <source>
        <strain evidence="3">N09902308</strain>
    </source>
</reference>
<dbReference type="AlphaFoldDB" id="A0A916LDW8"/>
<gene>
    <name evidence="2" type="ORF">ERS007739_03575</name>
</gene>